<keyword evidence="3 7" id="KW-0812">Transmembrane</keyword>
<dbReference type="InterPro" id="IPR010432">
    <property type="entry name" value="RDD"/>
</dbReference>
<gene>
    <name evidence="9" type="ORF">RMCB_1947</name>
</gene>
<organism evidence="9 10">
    <name type="scientific">Mycolicibacterium brisbanense</name>
    <dbReference type="NCBI Taxonomy" id="146020"/>
    <lineage>
        <taxon>Bacteria</taxon>
        <taxon>Bacillati</taxon>
        <taxon>Actinomycetota</taxon>
        <taxon>Actinomycetes</taxon>
        <taxon>Mycobacteriales</taxon>
        <taxon>Mycobacteriaceae</taxon>
        <taxon>Mycolicibacterium</taxon>
    </lineage>
</organism>
<dbReference type="PANTHER" id="PTHR36115">
    <property type="entry name" value="PROLINE-RICH ANTIGEN HOMOLOG-RELATED"/>
    <property type="match status" value="1"/>
</dbReference>
<dbReference type="GO" id="GO:0005886">
    <property type="term" value="C:plasma membrane"/>
    <property type="evidence" value="ECO:0007669"/>
    <property type="project" value="UniProtKB-SubCell"/>
</dbReference>
<feature type="domain" description="RDD" evidence="8">
    <location>
        <begin position="28"/>
        <end position="156"/>
    </location>
</feature>
<evidence type="ECO:0000256" key="2">
    <source>
        <dbReference type="ARBA" id="ARBA00022475"/>
    </source>
</evidence>
<evidence type="ECO:0000256" key="4">
    <source>
        <dbReference type="ARBA" id="ARBA00022989"/>
    </source>
</evidence>
<proteinExistence type="predicted"/>
<keyword evidence="5 7" id="KW-0472">Membrane</keyword>
<keyword evidence="4 7" id="KW-1133">Transmembrane helix</keyword>
<dbReference type="InterPro" id="IPR051791">
    <property type="entry name" value="Pra-immunoreactive"/>
</dbReference>
<dbReference type="AlphaFoldDB" id="A0A100VXS9"/>
<evidence type="ECO:0000256" key="7">
    <source>
        <dbReference type="SAM" id="Phobius"/>
    </source>
</evidence>
<dbReference type="STRING" id="146020.RMCB_1947"/>
<feature type="compositionally biased region" description="Low complexity" evidence="6">
    <location>
        <begin position="1"/>
        <end position="16"/>
    </location>
</feature>
<feature type="transmembrane region" description="Helical" evidence="7">
    <location>
        <begin position="61"/>
        <end position="79"/>
    </location>
</feature>
<feature type="transmembrane region" description="Helical" evidence="7">
    <location>
        <begin position="34"/>
        <end position="54"/>
    </location>
</feature>
<dbReference type="Pfam" id="PF06271">
    <property type="entry name" value="RDD"/>
    <property type="match status" value="1"/>
</dbReference>
<evidence type="ECO:0000259" key="8">
    <source>
        <dbReference type="Pfam" id="PF06271"/>
    </source>
</evidence>
<keyword evidence="10" id="KW-1185">Reference proteome</keyword>
<dbReference type="OrthoDB" id="4555857at2"/>
<keyword evidence="2" id="KW-1003">Cell membrane</keyword>
<dbReference type="PANTHER" id="PTHR36115:SF4">
    <property type="entry name" value="MEMBRANE PROTEIN"/>
    <property type="match status" value="1"/>
</dbReference>
<dbReference type="RefSeq" id="WP_062828621.1">
    <property type="nucleotide sequence ID" value="NZ_BCSX01000020.1"/>
</dbReference>
<sequence>MTTGDFQPQPGQYGQPGFPPPYGAQQPGGLAARFVARVIDGILVGIVSIVLSVVTDSLSSYWVTGLFTGLLSFVYFVLFETTSGWTPGKRLLGLAVHGPGGAPKPTAGQSAIRNAFTLLPIIPFIGGFLGVVAIIVIAVTISSSPTKQGKHDELAGGTQVVKS</sequence>
<evidence type="ECO:0000256" key="5">
    <source>
        <dbReference type="ARBA" id="ARBA00023136"/>
    </source>
</evidence>
<reference evidence="10" key="1">
    <citation type="journal article" date="2016" name="Genome Announc.">
        <title>Draft Genome Sequences of Five Rapidly Growing Mycobacterium Species, M. thermoresistibile, M. fortuitum subsp. acetamidolyticum, M. canariasense, M. brisbanense, and M. novocastrense.</title>
        <authorList>
            <person name="Katahira K."/>
            <person name="Ogura Y."/>
            <person name="Gotoh Y."/>
            <person name="Hayashi T."/>
        </authorList>
    </citation>
    <scope>NUCLEOTIDE SEQUENCE [LARGE SCALE GENOMIC DNA]</scope>
    <source>
        <strain evidence="10">JCM15654</strain>
    </source>
</reference>
<dbReference type="EMBL" id="BCSX01000020">
    <property type="protein sequence ID" value="GAS87851.1"/>
    <property type="molecule type" value="Genomic_DNA"/>
</dbReference>
<comment type="caution">
    <text evidence="9">The sequence shown here is derived from an EMBL/GenBank/DDBJ whole genome shotgun (WGS) entry which is preliminary data.</text>
</comment>
<dbReference type="Proteomes" id="UP000069620">
    <property type="component" value="Unassembled WGS sequence"/>
</dbReference>
<feature type="transmembrane region" description="Helical" evidence="7">
    <location>
        <begin position="121"/>
        <end position="141"/>
    </location>
</feature>
<feature type="region of interest" description="Disordered" evidence="6">
    <location>
        <begin position="1"/>
        <end position="20"/>
    </location>
</feature>
<comment type="subcellular location">
    <subcellularLocation>
        <location evidence="1">Cell membrane</location>
        <topology evidence="1">Multi-pass membrane protein</topology>
    </subcellularLocation>
</comment>
<evidence type="ECO:0000256" key="1">
    <source>
        <dbReference type="ARBA" id="ARBA00004651"/>
    </source>
</evidence>
<evidence type="ECO:0000313" key="10">
    <source>
        <dbReference type="Proteomes" id="UP000069620"/>
    </source>
</evidence>
<evidence type="ECO:0000256" key="6">
    <source>
        <dbReference type="SAM" id="MobiDB-lite"/>
    </source>
</evidence>
<reference evidence="10" key="2">
    <citation type="submission" date="2016-02" db="EMBL/GenBank/DDBJ databases">
        <title>Draft genome sequence of five rapidly growing Mycobacterium species.</title>
        <authorList>
            <person name="Katahira K."/>
            <person name="Gotou Y."/>
            <person name="Iida K."/>
            <person name="Ogura Y."/>
            <person name="Hayashi T."/>
        </authorList>
    </citation>
    <scope>NUCLEOTIDE SEQUENCE [LARGE SCALE GENOMIC DNA]</scope>
    <source>
        <strain evidence="10">JCM15654</strain>
    </source>
</reference>
<evidence type="ECO:0000256" key="3">
    <source>
        <dbReference type="ARBA" id="ARBA00022692"/>
    </source>
</evidence>
<protein>
    <submittedName>
        <fullName evidence="9">RDD domain-containing protein</fullName>
    </submittedName>
</protein>
<evidence type="ECO:0000313" key="9">
    <source>
        <dbReference type="EMBL" id="GAS87851.1"/>
    </source>
</evidence>
<name>A0A100VXS9_9MYCO</name>
<accession>A0A100VXS9</accession>